<evidence type="ECO:0000313" key="2">
    <source>
        <dbReference type="Proteomes" id="UP001062846"/>
    </source>
</evidence>
<comment type="caution">
    <text evidence="1">The sequence shown here is derived from an EMBL/GenBank/DDBJ whole genome shotgun (WGS) entry which is preliminary data.</text>
</comment>
<dbReference type="Proteomes" id="UP001062846">
    <property type="component" value="Chromosome 5"/>
</dbReference>
<accession>A0ACC0NR34</accession>
<sequence>MPDIEKFNGTGNPTSHVRHIINTLKPMGLNDELIAQLFQRTLTGSALDWFLTLDFTTYKGWQEIANAFINQYAYNVQIEVTTRDLEMLKQKPNESFANFLTRWRKKAAQMKTLPSEEDQVRIVVRNLQPQFLRHIYSQAISTFKCLYATGLQVEDGLNQGLLDNGEVSHKVETSTNTNNDSGITMVRSHHKRKMEFVPLGMKLEDVFHILETTGNLKPLQPKFPSNFAQKVGEYCKYHQVTGHSIEQCGALKNAVQDLIDQGIVDPTKLDC</sequence>
<name>A0ACC0NR34_RHOML</name>
<gene>
    <name evidence="1" type="ORF">RHMOL_Rhmol05G0157400</name>
</gene>
<dbReference type="EMBL" id="CM046392">
    <property type="protein sequence ID" value="KAI8555212.1"/>
    <property type="molecule type" value="Genomic_DNA"/>
</dbReference>
<evidence type="ECO:0000313" key="1">
    <source>
        <dbReference type="EMBL" id="KAI8555212.1"/>
    </source>
</evidence>
<proteinExistence type="predicted"/>
<keyword evidence="2" id="KW-1185">Reference proteome</keyword>
<organism evidence="1 2">
    <name type="scientific">Rhododendron molle</name>
    <name type="common">Chinese azalea</name>
    <name type="synonym">Azalea mollis</name>
    <dbReference type="NCBI Taxonomy" id="49168"/>
    <lineage>
        <taxon>Eukaryota</taxon>
        <taxon>Viridiplantae</taxon>
        <taxon>Streptophyta</taxon>
        <taxon>Embryophyta</taxon>
        <taxon>Tracheophyta</taxon>
        <taxon>Spermatophyta</taxon>
        <taxon>Magnoliopsida</taxon>
        <taxon>eudicotyledons</taxon>
        <taxon>Gunneridae</taxon>
        <taxon>Pentapetalae</taxon>
        <taxon>asterids</taxon>
        <taxon>Ericales</taxon>
        <taxon>Ericaceae</taxon>
        <taxon>Ericoideae</taxon>
        <taxon>Rhodoreae</taxon>
        <taxon>Rhododendron</taxon>
    </lineage>
</organism>
<protein>
    <submittedName>
        <fullName evidence="1">Uncharacterized protein</fullName>
    </submittedName>
</protein>
<reference evidence="1" key="1">
    <citation type="submission" date="2022-02" db="EMBL/GenBank/DDBJ databases">
        <title>Plant Genome Project.</title>
        <authorList>
            <person name="Zhang R.-G."/>
        </authorList>
    </citation>
    <scope>NUCLEOTIDE SEQUENCE</scope>
    <source>
        <strain evidence="1">AT1</strain>
    </source>
</reference>